<dbReference type="SUPFAM" id="SSF50952">
    <property type="entry name" value="Soluble quinoprotein glucose dehydrogenase"/>
    <property type="match status" value="1"/>
</dbReference>
<keyword evidence="8" id="KW-0325">Glycoprotein</keyword>
<organism evidence="13 14">
    <name type="scientific">Heracleum sosnowskyi</name>
    <dbReference type="NCBI Taxonomy" id="360622"/>
    <lineage>
        <taxon>Eukaryota</taxon>
        <taxon>Viridiplantae</taxon>
        <taxon>Streptophyta</taxon>
        <taxon>Embryophyta</taxon>
        <taxon>Tracheophyta</taxon>
        <taxon>Spermatophyta</taxon>
        <taxon>Magnoliopsida</taxon>
        <taxon>eudicotyledons</taxon>
        <taxon>Gunneridae</taxon>
        <taxon>Pentapetalae</taxon>
        <taxon>asterids</taxon>
        <taxon>campanulids</taxon>
        <taxon>Apiales</taxon>
        <taxon>Apiaceae</taxon>
        <taxon>Apioideae</taxon>
        <taxon>apioid superclade</taxon>
        <taxon>Tordylieae</taxon>
        <taxon>Tordyliinae</taxon>
        <taxon>Heracleum</taxon>
    </lineage>
</organism>
<evidence type="ECO:0000313" key="13">
    <source>
        <dbReference type="EMBL" id="KAK1373310.1"/>
    </source>
</evidence>
<evidence type="ECO:0000256" key="2">
    <source>
        <dbReference type="ARBA" id="ARBA00004193"/>
    </source>
</evidence>
<comment type="similarity">
    <text evidence="10">Belongs to the PQQ oxidoreductase GdhB family.</text>
</comment>
<dbReference type="GO" id="GO:0016491">
    <property type="term" value="F:oxidoreductase activity"/>
    <property type="evidence" value="ECO:0007669"/>
    <property type="project" value="UniProtKB-KW"/>
</dbReference>
<reference evidence="13" key="1">
    <citation type="submission" date="2023-02" db="EMBL/GenBank/DDBJ databases">
        <title>Genome of toxic invasive species Heracleum sosnowskyi carries increased number of genes despite the absence of recent whole-genome duplications.</title>
        <authorList>
            <person name="Schelkunov M."/>
            <person name="Shtratnikova V."/>
            <person name="Makarenko M."/>
            <person name="Klepikova A."/>
            <person name="Omelchenko D."/>
            <person name="Novikova G."/>
            <person name="Obukhova E."/>
            <person name="Bogdanov V."/>
            <person name="Penin A."/>
            <person name="Logacheva M."/>
        </authorList>
    </citation>
    <scope>NUCLEOTIDE SEQUENCE</scope>
    <source>
        <strain evidence="13">Hsosn_3</strain>
        <tissue evidence="13">Leaf</tissue>
    </source>
</reference>
<evidence type="ECO:0000256" key="9">
    <source>
        <dbReference type="ARBA" id="ARBA00023288"/>
    </source>
</evidence>
<dbReference type="EMBL" id="JAUIZM010000007">
    <property type="protein sequence ID" value="KAK1373310.1"/>
    <property type="molecule type" value="Genomic_DNA"/>
</dbReference>
<dbReference type="Proteomes" id="UP001237642">
    <property type="component" value="Unassembled WGS sequence"/>
</dbReference>
<dbReference type="InterPro" id="IPR011042">
    <property type="entry name" value="6-blade_b-propeller_TolB-like"/>
</dbReference>
<evidence type="ECO:0000256" key="1">
    <source>
        <dbReference type="ARBA" id="ARBA00001931"/>
    </source>
</evidence>
<accession>A0AAD8HU76</accession>
<evidence type="ECO:0000256" key="3">
    <source>
        <dbReference type="ARBA" id="ARBA00022475"/>
    </source>
</evidence>
<dbReference type="AlphaFoldDB" id="A0AAD8HU76"/>
<dbReference type="PANTHER" id="PTHR19328">
    <property type="entry name" value="HEDGEHOG-INTERACTING PROTEIN"/>
    <property type="match status" value="1"/>
</dbReference>
<gene>
    <name evidence="13" type="ORF">POM88_029503</name>
</gene>
<sequence>MNFLIVVLDIVCFLLFLFTTHSVSHPLCTNSRTPIKLKSHLKFCPSNGTGCCDLDEDLQLENQFRQMNISNPRCASLIRSILCARCNQFSAQLFRIDSEARNVPVLCDFTEDGALNDFCTDVWSNCGDIPFPNSPFVRLVQGKDHFSFDTSPTKLTNEWKSRGYFCEAFGSSLVDESTCFDGKKVIFGTARAPQPIKGLCLEKVGHGSYINMIPHPDESNRVFVSNQKGKIWLVTIPELGSKEILKMDESKPFLDLTNQVLLDPESGLMGITFHPNFKRNGRFFVSYNCDKLRHDGCQGRCSCNTDLNCDPSKILPNNGIEPCRYHYVVAEFTANGTASKPYLAKTADAVEVRRIFTMGLQYTGGHAGQILFGPADGYLYLMTGDGSKGTHSSNLAQNKRSLLGKILRVDVDNIPSNDEVERLSLYGNYSIPTDNPYISDNELAPEVWALGFKNPWRCSFDSERPSYFMCGDAGQDNYEEVDMITKGGNFGWPIYEGPYVFHPANTSSSSSTFIFPVSGYNHSADKNSGSASIIGGYFYRSMTDPCMYGRYLFTDVYQIGIWAATEVPANSGTFTTESIIFSCANDSPIQCSPRTGRSALPDLGYIFSLAEDNLKDLYMSTSTGVYRVARPSRCNYQCEAIVSSVPSSIKALPLLSFLLSSLLFFMKNVF</sequence>
<evidence type="ECO:0000256" key="8">
    <source>
        <dbReference type="ARBA" id="ARBA00023180"/>
    </source>
</evidence>
<dbReference type="GO" id="GO:0005886">
    <property type="term" value="C:plasma membrane"/>
    <property type="evidence" value="ECO:0007669"/>
    <property type="project" value="UniProtKB-SubCell"/>
</dbReference>
<keyword evidence="4 11" id="KW-0732">Signal</keyword>
<keyword evidence="14" id="KW-1185">Reference proteome</keyword>
<reference evidence="13" key="2">
    <citation type="submission" date="2023-05" db="EMBL/GenBank/DDBJ databases">
        <authorList>
            <person name="Schelkunov M.I."/>
        </authorList>
    </citation>
    <scope>NUCLEOTIDE SEQUENCE</scope>
    <source>
        <strain evidence="13">Hsosn_3</strain>
        <tissue evidence="13">Leaf</tissue>
    </source>
</reference>
<dbReference type="Gene3D" id="2.120.10.30">
    <property type="entry name" value="TolB, C-terminal domain"/>
    <property type="match status" value="1"/>
</dbReference>
<evidence type="ECO:0000313" key="14">
    <source>
        <dbReference type="Proteomes" id="UP001237642"/>
    </source>
</evidence>
<evidence type="ECO:0000256" key="6">
    <source>
        <dbReference type="ARBA" id="ARBA00023002"/>
    </source>
</evidence>
<feature type="signal peptide" evidence="11">
    <location>
        <begin position="1"/>
        <end position="22"/>
    </location>
</feature>
<comment type="subcellular location">
    <subcellularLocation>
        <location evidence="2">Cell membrane</location>
        <topology evidence="2">Lipid-anchor</topology>
    </subcellularLocation>
</comment>
<evidence type="ECO:0000256" key="4">
    <source>
        <dbReference type="ARBA" id="ARBA00022729"/>
    </source>
</evidence>
<feature type="chain" id="PRO_5041981186" evidence="11">
    <location>
        <begin position="23"/>
        <end position="670"/>
    </location>
</feature>
<feature type="domain" description="Glucose/Sorbosone dehydrogenase" evidence="12">
    <location>
        <begin position="215"/>
        <end position="529"/>
    </location>
</feature>
<keyword evidence="7" id="KW-0472">Membrane</keyword>
<dbReference type="InterPro" id="IPR011041">
    <property type="entry name" value="Quinoprot_gluc/sorb_DH_b-prop"/>
</dbReference>
<dbReference type="FunFam" id="2.120.10.30:FF:000067">
    <property type="entry name" value="HHIP-like 1"/>
    <property type="match status" value="1"/>
</dbReference>
<comment type="caution">
    <text evidence="13">The sequence shown here is derived from an EMBL/GenBank/DDBJ whole genome shotgun (WGS) entry which is preliminary data.</text>
</comment>
<name>A0AAD8HU76_9APIA</name>
<dbReference type="InterPro" id="IPR012938">
    <property type="entry name" value="Glc/Sorbosone_DH"/>
</dbReference>
<evidence type="ECO:0000259" key="12">
    <source>
        <dbReference type="Pfam" id="PF07995"/>
    </source>
</evidence>
<evidence type="ECO:0000256" key="7">
    <source>
        <dbReference type="ARBA" id="ARBA00023136"/>
    </source>
</evidence>
<keyword evidence="5" id="KW-0634">PQQ</keyword>
<dbReference type="Pfam" id="PF07995">
    <property type="entry name" value="GSDH"/>
    <property type="match status" value="1"/>
</dbReference>
<evidence type="ECO:0000256" key="11">
    <source>
        <dbReference type="SAM" id="SignalP"/>
    </source>
</evidence>
<dbReference type="PANTHER" id="PTHR19328:SF70">
    <property type="entry name" value="PROTEIN, PUTATIVE-RELATED"/>
    <property type="match status" value="1"/>
</dbReference>
<evidence type="ECO:0000256" key="5">
    <source>
        <dbReference type="ARBA" id="ARBA00022891"/>
    </source>
</evidence>
<keyword evidence="6" id="KW-0560">Oxidoreductase</keyword>
<comment type="cofactor">
    <cofactor evidence="1">
        <name>pyrroloquinoline quinone</name>
        <dbReference type="ChEBI" id="CHEBI:58442"/>
    </cofactor>
</comment>
<keyword evidence="9" id="KW-0449">Lipoprotein</keyword>
<keyword evidence="3" id="KW-1003">Cell membrane</keyword>
<proteinExistence type="inferred from homology"/>
<evidence type="ECO:0000256" key="10">
    <source>
        <dbReference type="ARBA" id="ARBA00061483"/>
    </source>
</evidence>
<protein>
    <submittedName>
        <fullName evidence="13">HIPL1 protein</fullName>
    </submittedName>
</protein>